<evidence type="ECO:0000256" key="1">
    <source>
        <dbReference type="SAM" id="MobiDB-lite"/>
    </source>
</evidence>
<comment type="caution">
    <text evidence="2">The sequence shown here is derived from an EMBL/GenBank/DDBJ whole genome shotgun (WGS) entry which is preliminary data.</text>
</comment>
<organism evidence="2 3">
    <name type="scientific">Apiospora aurea</name>
    <dbReference type="NCBI Taxonomy" id="335848"/>
    <lineage>
        <taxon>Eukaryota</taxon>
        <taxon>Fungi</taxon>
        <taxon>Dikarya</taxon>
        <taxon>Ascomycota</taxon>
        <taxon>Pezizomycotina</taxon>
        <taxon>Sordariomycetes</taxon>
        <taxon>Xylariomycetidae</taxon>
        <taxon>Amphisphaeriales</taxon>
        <taxon>Apiosporaceae</taxon>
        <taxon>Apiospora</taxon>
    </lineage>
</organism>
<dbReference type="GeneID" id="92070672"/>
<gene>
    <name evidence="2" type="ORF">PG986_001388</name>
</gene>
<evidence type="ECO:0000313" key="3">
    <source>
        <dbReference type="Proteomes" id="UP001391051"/>
    </source>
</evidence>
<evidence type="ECO:0008006" key="4">
    <source>
        <dbReference type="Google" id="ProtNLM"/>
    </source>
</evidence>
<name>A0ABR1QXP7_9PEZI</name>
<protein>
    <recommendedName>
        <fullName evidence="4">F-box domain-containing protein</fullName>
    </recommendedName>
</protein>
<dbReference type="EMBL" id="JAQQWE010000001">
    <property type="protein sequence ID" value="KAK7967111.1"/>
    <property type="molecule type" value="Genomic_DNA"/>
</dbReference>
<dbReference type="RefSeq" id="XP_066706503.1">
    <property type="nucleotide sequence ID" value="XM_066837610.1"/>
</dbReference>
<dbReference type="Proteomes" id="UP001391051">
    <property type="component" value="Unassembled WGS sequence"/>
</dbReference>
<feature type="region of interest" description="Disordered" evidence="1">
    <location>
        <begin position="45"/>
        <end position="67"/>
    </location>
</feature>
<sequence>MSARSPWSRKVVAHCNCCSSSPGPPKLSLDTNYLLQSCPLPAQPAQKQAAETRPDARAATRSNITPQGLLGTLPPELLKQILEPLLLQGLFSSAGCATQLFYGRRANKHIQIVHQMIPLPQRNQKTDIPATTSPGATGLSLAQTSRFWRDYIYSRLYGQNNAFVFNIGINTHEVLLGSLDYRLWQSWVRALAPPSSSGDETPAPFGPLTGHALKWLSDMTLVIACPVSHGAREVARLQAEVRRTVEMLRRCERLYSLQLCLQVCERADKRYDTLEISLLDASLVPEEEIESDRVHDGGRRRMKVHIRDPVVQEPTRINKLQKVLEPLLELEGVARKVDIYGLMTREFHEKLSRALTIGGGSSLGPEKLISAQGERIATGRNTLRHGHIPQSIAAAWPEDR</sequence>
<evidence type="ECO:0000313" key="2">
    <source>
        <dbReference type="EMBL" id="KAK7967111.1"/>
    </source>
</evidence>
<accession>A0ABR1QXP7</accession>
<proteinExistence type="predicted"/>
<reference evidence="2 3" key="1">
    <citation type="submission" date="2023-01" db="EMBL/GenBank/DDBJ databases">
        <title>Analysis of 21 Apiospora genomes using comparative genomics revels a genus with tremendous synthesis potential of carbohydrate active enzymes and secondary metabolites.</title>
        <authorList>
            <person name="Sorensen T."/>
        </authorList>
    </citation>
    <scope>NUCLEOTIDE SEQUENCE [LARGE SCALE GENOMIC DNA]</scope>
    <source>
        <strain evidence="2 3">CBS 24483</strain>
    </source>
</reference>
<keyword evidence="3" id="KW-1185">Reference proteome</keyword>